<evidence type="ECO:0000256" key="1">
    <source>
        <dbReference type="SAM" id="MobiDB-lite"/>
    </source>
</evidence>
<accession>A0A501W7U8</accession>
<sequence length="83" mass="9460">MAPVAGNRGYTRHKRTLAPEKGRKRRLKYKGTLKAFGAPEKTETYSQSTKYDFSSQLSCNLNIMIGHKSEDLRQEGKVEPEDQ</sequence>
<feature type="region of interest" description="Disordered" evidence="1">
    <location>
        <begin position="1"/>
        <end position="25"/>
    </location>
</feature>
<evidence type="ECO:0000313" key="2">
    <source>
        <dbReference type="EMBL" id="TPE44782.1"/>
    </source>
</evidence>
<dbReference type="RefSeq" id="WP_140620816.1">
    <property type="nucleotide sequence ID" value="NZ_VFRQ01000003.1"/>
</dbReference>
<reference evidence="2 3" key="1">
    <citation type="submission" date="2019-06" db="EMBL/GenBank/DDBJ databases">
        <title>A novel bacterium of genus Pontibacter, isolated from marine sediment.</title>
        <authorList>
            <person name="Huang H."/>
            <person name="Mo K."/>
            <person name="Hu Y."/>
        </authorList>
    </citation>
    <scope>NUCLEOTIDE SEQUENCE [LARGE SCALE GENOMIC DNA]</scope>
    <source>
        <strain evidence="2 3">HB172049</strain>
    </source>
</reference>
<protein>
    <submittedName>
        <fullName evidence="2">Uncharacterized protein</fullName>
    </submittedName>
</protein>
<name>A0A501W7U8_9BACT</name>
<evidence type="ECO:0000313" key="3">
    <source>
        <dbReference type="Proteomes" id="UP000316727"/>
    </source>
</evidence>
<dbReference type="EMBL" id="VFRQ01000003">
    <property type="protein sequence ID" value="TPE44782.1"/>
    <property type="molecule type" value="Genomic_DNA"/>
</dbReference>
<dbReference type="AlphaFoldDB" id="A0A501W7U8"/>
<comment type="caution">
    <text evidence="2">The sequence shown here is derived from an EMBL/GenBank/DDBJ whole genome shotgun (WGS) entry which is preliminary data.</text>
</comment>
<keyword evidence="3" id="KW-1185">Reference proteome</keyword>
<organism evidence="2 3">
    <name type="scientific">Pontibacter mangrovi</name>
    <dbReference type="NCBI Taxonomy" id="2589816"/>
    <lineage>
        <taxon>Bacteria</taxon>
        <taxon>Pseudomonadati</taxon>
        <taxon>Bacteroidota</taxon>
        <taxon>Cytophagia</taxon>
        <taxon>Cytophagales</taxon>
        <taxon>Hymenobacteraceae</taxon>
        <taxon>Pontibacter</taxon>
    </lineage>
</organism>
<gene>
    <name evidence="2" type="ORF">FJM65_07105</name>
</gene>
<dbReference type="Proteomes" id="UP000316727">
    <property type="component" value="Unassembled WGS sequence"/>
</dbReference>
<proteinExistence type="predicted"/>
<feature type="compositionally biased region" description="Basic residues" evidence="1">
    <location>
        <begin position="10"/>
        <end position="25"/>
    </location>
</feature>